<evidence type="ECO:0000313" key="6">
    <source>
        <dbReference type="Proteomes" id="UP000032673"/>
    </source>
</evidence>
<evidence type="ECO:0000256" key="1">
    <source>
        <dbReference type="ARBA" id="ARBA00001946"/>
    </source>
</evidence>
<dbReference type="GO" id="GO:0016787">
    <property type="term" value="F:hydrolase activity"/>
    <property type="evidence" value="ECO:0007669"/>
    <property type="project" value="UniProtKB-KW"/>
</dbReference>
<keyword evidence="2 4" id="KW-0378">Hydrolase</keyword>
<sequence length="218" mass="24730">METYEFSNIPLENCEGVLIDLDDTLYSYDERHNFAIEKVHSEIFTSVPKDIFFKKYRDARNLVTARLAPQGPCRSRLLAFLHIYESNDVVASYQRAYEADALYWDSFIQDMRLAPEADLFLTRCANANIPVCVVSDMTTHIQIRKLEKLGLLEKIQYLVTSEEVGAEKPDPKMFLAGMEKLGITTPSKTLMIGDSYSKDVLGAESLGIPAYLISLKNK</sequence>
<dbReference type="SFLD" id="SFLDG01129">
    <property type="entry name" value="C1.5:_HAD__Beta-PGM__Phosphata"/>
    <property type="match status" value="1"/>
</dbReference>
<dbReference type="PANTHER" id="PTHR46470">
    <property type="entry name" value="N-ACYLNEURAMINATE-9-PHOSPHATASE"/>
    <property type="match status" value="1"/>
</dbReference>
<dbReference type="InterPro" id="IPR036412">
    <property type="entry name" value="HAD-like_sf"/>
</dbReference>
<gene>
    <name evidence="4" type="ORF">Abin_007_183</name>
    <name evidence="5" type="ORF">AIN02nite_12560</name>
</gene>
<dbReference type="GO" id="GO:0044281">
    <property type="term" value="P:small molecule metabolic process"/>
    <property type="evidence" value="ECO:0007669"/>
    <property type="project" value="UniProtKB-ARBA"/>
</dbReference>
<dbReference type="AlphaFoldDB" id="A0A6N3T202"/>
<comment type="cofactor">
    <cofactor evidence="1">
        <name>Mg(2+)</name>
        <dbReference type="ChEBI" id="CHEBI:18420"/>
    </cofactor>
</comment>
<dbReference type="Gene3D" id="1.10.150.520">
    <property type="match status" value="1"/>
</dbReference>
<dbReference type="InterPro" id="IPR023214">
    <property type="entry name" value="HAD_sf"/>
</dbReference>
<protein>
    <submittedName>
        <fullName evidence="4">Hydrolase</fullName>
    </submittedName>
    <submittedName>
        <fullName evidence="5">Noncanonical pyrimidine nucleotidase, YjjG family protein</fullName>
    </submittedName>
</protein>
<reference evidence="5 7" key="2">
    <citation type="submission" date="2019-07" db="EMBL/GenBank/DDBJ databases">
        <title>Whole genome shotgun sequence of Acetobacter indonesiensis NBRC 16471.</title>
        <authorList>
            <person name="Hosoyama A."/>
            <person name="Uohara A."/>
            <person name="Ohji S."/>
            <person name="Ichikawa N."/>
        </authorList>
    </citation>
    <scope>NUCLEOTIDE SEQUENCE [LARGE SCALE GENOMIC DNA]</scope>
    <source>
        <strain evidence="5 7">NBRC 16471</strain>
    </source>
</reference>
<evidence type="ECO:0000313" key="5">
    <source>
        <dbReference type="EMBL" id="GEN03231.1"/>
    </source>
</evidence>
<evidence type="ECO:0000313" key="4">
    <source>
        <dbReference type="EMBL" id="GAN62493.1"/>
    </source>
</evidence>
<name>A0A6N3T202_9PROT</name>
<dbReference type="InterPro" id="IPR051400">
    <property type="entry name" value="HAD-like_hydrolase"/>
</dbReference>
<dbReference type="EMBL" id="BAMW01000007">
    <property type="protein sequence ID" value="GAN62493.1"/>
    <property type="molecule type" value="Genomic_DNA"/>
</dbReference>
<dbReference type="NCBIfam" id="TIGR01549">
    <property type="entry name" value="HAD-SF-IA-v1"/>
    <property type="match status" value="1"/>
</dbReference>
<dbReference type="SUPFAM" id="SSF56784">
    <property type="entry name" value="HAD-like"/>
    <property type="match status" value="1"/>
</dbReference>
<comment type="caution">
    <text evidence="5">The sequence shown here is derived from an EMBL/GenBank/DDBJ whole genome shotgun (WGS) entry which is preliminary data.</text>
</comment>
<evidence type="ECO:0000313" key="7">
    <source>
        <dbReference type="Proteomes" id="UP000321104"/>
    </source>
</evidence>
<dbReference type="SFLD" id="SFLDS00003">
    <property type="entry name" value="Haloacid_Dehalogenase"/>
    <property type="match status" value="1"/>
</dbReference>
<evidence type="ECO:0000256" key="3">
    <source>
        <dbReference type="ARBA" id="ARBA00022842"/>
    </source>
</evidence>
<dbReference type="EMBL" id="BJXQ01000006">
    <property type="protein sequence ID" value="GEN03231.1"/>
    <property type="molecule type" value="Genomic_DNA"/>
</dbReference>
<dbReference type="Pfam" id="PF00702">
    <property type="entry name" value="Hydrolase"/>
    <property type="match status" value="1"/>
</dbReference>
<dbReference type="Proteomes" id="UP000321104">
    <property type="component" value="Unassembled WGS sequence"/>
</dbReference>
<dbReference type="Proteomes" id="UP000032673">
    <property type="component" value="Unassembled WGS sequence"/>
</dbReference>
<proteinExistence type="predicted"/>
<dbReference type="RefSeq" id="WP_048845011.1">
    <property type="nucleotide sequence ID" value="NZ_BAMW01000007.1"/>
</dbReference>
<reference evidence="4 6" key="1">
    <citation type="submission" date="2012-11" db="EMBL/GenBank/DDBJ databases">
        <title>Whole genome sequence of Acetobacter indonesiensis 5H-1.</title>
        <authorList>
            <person name="Azuma Y."/>
            <person name="Higashiura N."/>
            <person name="Hirakawa H."/>
            <person name="Matsushita K."/>
        </authorList>
    </citation>
    <scope>NUCLEOTIDE SEQUENCE [LARGE SCALE GENOMIC DNA]</scope>
    <source>
        <strain evidence="4 6">5H-1</strain>
    </source>
</reference>
<keyword evidence="6" id="KW-1185">Reference proteome</keyword>
<dbReference type="InterPro" id="IPR006439">
    <property type="entry name" value="HAD-SF_hydro_IA"/>
</dbReference>
<accession>A0A6N3T202</accession>
<organism evidence="5 7">
    <name type="scientific">Acetobacter indonesiensis</name>
    <dbReference type="NCBI Taxonomy" id="104101"/>
    <lineage>
        <taxon>Bacteria</taxon>
        <taxon>Pseudomonadati</taxon>
        <taxon>Pseudomonadota</taxon>
        <taxon>Alphaproteobacteria</taxon>
        <taxon>Acetobacterales</taxon>
        <taxon>Acetobacteraceae</taxon>
        <taxon>Acetobacter</taxon>
    </lineage>
</organism>
<keyword evidence="3" id="KW-0460">Magnesium</keyword>
<dbReference type="Gene3D" id="3.40.50.1000">
    <property type="entry name" value="HAD superfamily/HAD-like"/>
    <property type="match status" value="1"/>
</dbReference>
<evidence type="ECO:0000256" key="2">
    <source>
        <dbReference type="ARBA" id="ARBA00022801"/>
    </source>
</evidence>